<evidence type="ECO:0000256" key="1">
    <source>
        <dbReference type="ARBA" id="ARBA00004141"/>
    </source>
</evidence>
<feature type="transmembrane region" description="Helical" evidence="11">
    <location>
        <begin position="51"/>
        <end position="73"/>
    </location>
</feature>
<evidence type="ECO:0000256" key="7">
    <source>
        <dbReference type="ARBA" id="ARBA00022840"/>
    </source>
</evidence>
<evidence type="ECO:0000313" key="14">
    <source>
        <dbReference type="EMBL" id="KAK1608883.1"/>
    </source>
</evidence>
<dbReference type="InterPro" id="IPR003439">
    <property type="entry name" value="ABC_transporter-like_ATP-bd"/>
</dbReference>
<feature type="compositionally biased region" description="Basic and acidic residues" evidence="10">
    <location>
        <begin position="519"/>
        <end position="537"/>
    </location>
</feature>
<evidence type="ECO:0000256" key="8">
    <source>
        <dbReference type="ARBA" id="ARBA00022989"/>
    </source>
</evidence>
<dbReference type="PANTHER" id="PTHR43394:SF11">
    <property type="entry name" value="ATP-BINDING CASSETTE TRANSPORTER"/>
    <property type="match status" value="1"/>
</dbReference>
<proteinExistence type="inferred from homology"/>
<evidence type="ECO:0000256" key="11">
    <source>
        <dbReference type="SAM" id="Phobius"/>
    </source>
</evidence>
<reference evidence="14" key="1">
    <citation type="submission" date="2023-07" db="EMBL/GenBank/DDBJ databases">
        <title>A chromosome-level genome assembly of Lolium multiflorum.</title>
        <authorList>
            <person name="Chen Y."/>
            <person name="Copetti D."/>
            <person name="Kolliker R."/>
            <person name="Studer B."/>
        </authorList>
    </citation>
    <scope>NUCLEOTIDE SEQUENCE</scope>
    <source>
        <strain evidence="14">02402/16</strain>
        <tissue evidence="14">Leaf</tissue>
    </source>
</reference>
<keyword evidence="15" id="KW-1185">Reference proteome</keyword>
<name>A0AAD8VLH2_LOLMU</name>
<keyword evidence="7" id="KW-0067">ATP-binding</keyword>
<feature type="compositionally biased region" description="Basic and acidic residues" evidence="10">
    <location>
        <begin position="501"/>
        <end position="510"/>
    </location>
</feature>
<feature type="domain" description="ABC transmembrane type-1" evidence="13">
    <location>
        <begin position="568"/>
        <end position="647"/>
    </location>
</feature>
<dbReference type="GO" id="GO:0005524">
    <property type="term" value="F:ATP binding"/>
    <property type="evidence" value="ECO:0007669"/>
    <property type="project" value="UniProtKB-KW"/>
</dbReference>
<feature type="transmembrane region" description="Helical" evidence="11">
    <location>
        <begin position="610"/>
        <end position="633"/>
    </location>
</feature>
<evidence type="ECO:0000256" key="2">
    <source>
        <dbReference type="ARBA" id="ARBA00007577"/>
    </source>
</evidence>
<dbReference type="PROSITE" id="PS50893">
    <property type="entry name" value="ABC_TRANSPORTER_2"/>
    <property type="match status" value="1"/>
</dbReference>
<feature type="region of interest" description="Disordered" evidence="10">
    <location>
        <begin position="501"/>
        <end position="547"/>
    </location>
</feature>
<accession>A0AAD8VLH2</accession>
<dbReference type="AlphaFoldDB" id="A0AAD8VLH2"/>
<dbReference type="InterPro" id="IPR036640">
    <property type="entry name" value="ABC1_TM_sf"/>
</dbReference>
<dbReference type="FunFam" id="3.40.50.300:FF:000205">
    <property type="entry name" value="ABC transporter B family member 4"/>
    <property type="match status" value="1"/>
</dbReference>
<protein>
    <submittedName>
        <fullName evidence="14">Uncharacterized protein</fullName>
    </submittedName>
</protein>
<dbReference type="GO" id="GO:0005743">
    <property type="term" value="C:mitochondrial inner membrane"/>
    <property type="evidence" value="ECO:0007669"/>
    <property type="project" value="TreeGrafter"/>
</dbReference>
<dbReference type="GO" id="GO:0016887">
    <property type="term" value="F:ATP hydrolysis activity"/>
    <property type="evidence" value="ECO:0007669"/>
    <property type="project" value="InterPro"/>
</dbReference>
<dbReference type="GO" id="GO:0090374">
    <property type="term" value="P:oligopeptide export from mitochondrion"/>
    <property type="evidence" value="ECO:0007669"/>
    <property type="project" value="TreeGrafter"/>
</dbReference>
<dbReference type="InterPro" id="IPR011527">
    <property type="entry name" value="ABC1_TM_dom"/>
</dbReference>
<dbReference type="Pfam" id="PF00005">
    <property type="entry name" value="ABC_tran"/>
    <property type="match status" value="1"/>
</dbReference>
<evidence type="ECO:0000256" key="9">
    <source>
        <dbReference type="ARBA" id="ARBA00023136"/>
    </source>
</evidence>
<dbReference type="EMBL" id="JAUUTY010000007">
    <property type="protein sequence ID" value="KAK1608883.1"/>
    <property type="molecule type" value="Genomic_DNA"/>
</dbReference>
<evidence type="ECO:0000259" key="12">
    <source>
        <dbReference type="PROSITE" id="PS50893"/>
    </source>
</evidence>
<dbReference type="SUPFAM" id="SSF52540">
    <property type="entry name" value="P-loop containing nucleoside triphosphate hydrolases"/>
    <property type="match status" value="1"/>
</dbReference>
<keyword evidence="5" id="KW-0677">Repeat</keyword>
<dbReference type="Gene3D" id="3.40.50.300">
    <property type="entry name" value="P-loop containing nucleotide triphosphate hydrolases"/>
    <property type="match status" value="1"/>
</dbReference>
<dbReference type="Pfam" id="PF00664">
    <property type="entry name" value="ABC_membrane"/>
    <property type="match status" value="1"/>
</dbReference>
<comment type="similarity">
    <text evidence="2">Belongs to the ABC transporter superfamily. ABCB family. Multidrug resistance exporter (TC 3.A.1.201) subfamily.</text>
</comment>
<keyword evidence="6" id="KW-0547">Nucleotide-binding</keyword>
<evidence type="ECO:0000256" key="6">
    <source>
        <dbReference type="ARBA" id="ARBA00022741"/>
    </source>
</evidence>
<feature type="transmembrane region" description="Helical" evidence="11">
    <location>
        <begin position="164"/>
        <end position="188"/>
    </location>
</feature>
<dbReference type="Proteomes" id="UP001231189">
    <property type="component" value="Unassembled WGS sequence"/>
</dbReference>
<feature type="transmembrane region" description="Helical" evidence="11">
    <location>
        <begin position="568"/>
        <end position="590"/>
    </location>
</feature>
<evidence type="ECO:0000313" key="15">
    <source>
        <dbReference type="Proteomes" id="UP001231189"/>
    </source>
</evidence>
<dbReference type="CDD" id="cd03249">
    <property type="entry name" value="ABC_MTABC3_MDL1_MDL2"/>
    <property type="match status" value="1"/>
</dbReference>
<evidence type="ECO:0000259" key="13">
    <source>
        <dbReference type="PROSITE" id="PS50929"/>
    </source>
</evidence>
<feature type="domain" description="ABC transporter" evidence="12">
    <location>
        <begin position="259"/>
        <end position="495"/>
    </location>
</feature>
<keyword evidence="4 11" id="KW-0812">Transmembrane</keyword>
<keyword evidence="9 11" id="KW-0472">Membrane</keyword>
<feature type="domain" description="ABC transmembrane type-1" evidence="13">
    <location>
        <begin position="4"/>
        <end position="123"/>
    </location>
</feature>
<dbReference type="InterPro" id="IPR027417">
    <property type="entry name" value="P-loop_NTPase"/>
</dbReference>
<dbReference type="PANTHER" id="PTHR43394">
    <property type="entry name" value="ATP-DEPENDENT PERMEASE MDL1, MITOCHONDRIAL"/>
    <property type="match status" value="1"/>
</dbReference>
<keyword evidence="3" id="KW-0813">Transport</keyword>
<sequence>MFMVLGTMGSFVHGMGPSMSYYILGKSVDAVGNNLGNLDAIVHALSKLVPYMWFLALITLPAGIIEIACWMYTSQRQMTRMQMAYLRSVLSQDVGAFDTDLTTAYIMAGATNHMKVIQDAIGEKTLSHIKTVFSFVGENSAMRSFIKCMDKQYKLSKKEAMTKGLGLGMLQIATFCSYSLTVYIGAVAVTARSATAGETIAAVINILSAAIYISNAAPDLQAFSQAKAAGKEVFKVIKRKPAISYESDGIILDKVTGDIEIREVEFTYPSREENPILQGFSLTIPAGKVVALVGSSGCGKSTVISLVQRFYDPISGDISIDGQNIKELDLKSLRRNIGSVSQEPALFSGTIMDNLRIGKMDATDEEITEAAKTANVHSFISKLPNQYSTEVGERGVQLSGGQKQRIAIARAILKDPPILLLDEATSALDSESEKLVQDALDRAMQGRTVILIAHRMSTIINADKIVVVENGRVAQSGTHEELLEKSTFYLSVCNMQNLEKKSGKSEERFTDQGAEQDTETYKEHSFTAHEQDKKPEPTAKQPKQGIRKRTSAFNRIFLGTMKLVPQKVLLGSTAAAISGISRPLFAFYIMTVGIAYLDPDAKRMVSKYSIILFLIGMSTFFSNIFQHYIYGLVGERAMNNLREALFSGMALTK</sequence>
<evidence type="ECO:0000256" key="5">
    <source>
        <dbReference type="ARBA" id="ARBA00022737"/>
    </source>
</evidence>
<feature type="domain" description="ABC transmembrane type-1" evidence="13">
    <location>
        <begin position="125"/>
        <end position="225"/>
    </location>
</feature>
<dbReference type="InterPro" id="IPR039421">
    <property type="entry name" value="Type_1_exporter"/>
</dbReference>
<dbReference type="InterPro" id="IPR003593">
    <property type="entry name" value="AAA+_ATPase"/>
</dbReference>
<dbReference type="Gene3D" id="1.20.1560.10">
    <property type="entry name" value="ABC transporter type 1, transmembrane domain"/>
    <property type="match status" value="2"/>
</dbReference>
<evidence type="ECO:0000256" key="10">
    <source>
        <dbReference type="SAM" id="MobiDB-lite"/>
    </source>
</evidence>
<dbReference type="GO" id="GO:0015421">
    <property type="term" value="F:ABC-type oligopeptide transporter activity"/>
    <property type="evidence" value="ECO:0007669"/>
    <property type="project" value="TreeGrafter"/>
</dbReference>
<dbReference type="PROSITE" id="PS50929">
    <property type="entry name" value="ABC_TM1F"/>
    <property type="match status" value="3"/>
</dbReference>
<dbReference type="PROSITE" id="PS00211">
    <property type="entry name" value="ABC_TRANSPORTER_1"/>
    <property type="match status" value="1"/>
</dbReference>
<feature type="transmembrane region" description="Helical" evidence="11">
    <location>
        <begin position="200"/>
        <end position="217"/>
    </location>
</feature>
<comment type="caution">
    <text evidence="14">The sequence shown here is derived from an EMBL/GenBank/DDBJ whole genome shotgun (WGS) entry which is preliminary data.</text>
</comment>
<gene>
    <name evidence="14" type="ORF">QYE76_032556</name>
</gene>
<comment type="subcellular location">
    <subcellularLocation>
        <location evidence="1">Membrane</location>
        <topology evidence="1">Multi-pass membrane protein</topology>
    </subcellularLocation>
</comment>
<dbReference type="SUPFAM" id="SSF90123">
    <property type="entry name" value="ABC transporter transmembrane region"/>
    <property type="match status" value="2"/>
</dbReference>
<dbReference type="SMART" id="SM00382">
    <property type="entry name" value="AAA"/>
    <property type="match status" value="1"/>
</dbReference>
<keyword evidence="8 11" id="KW-1133">Transmembrane helix</keyword>
<dbReference type="InterPro" id="IPR017871">
    <property type="entry name" value="ABC_transporter-like_CS"/>
</dbReference>
<evidence type="ECO:0000256" key="4">
    <source>
        <dbReference type="ARBA" id="ARBA00022692"/>
    </source>
</evidence>
<evidence type="ECO:0000256" key="3">
    <source>
        <dbReference type="ARBA" id="ARBA00022448"/>
    </source>
</evidence>
<organism evidence="14 15">
    <name type="scientific">Lolium multiflorum</name>
    <name type="common">Italian ryegrass</name>
    <name type="synonym">Lolium perenne subsp. multiflorum</name>
    <dbReference type="NCBI Taxonomy" id="4521"/>
    <lineage>
        <taxon>Eukaryota</taxon>
        <taxon>Viridiplantae</taxon>
        <taxon>Streptophyta</taxon>
        <taxon>Embryophyta</taxon>
        <taxon>Tracheophyta</taxon>
        <taxon>Spermatophyta</taxon>
        <taxon>Magnoliopsida</taxon>
        <taxon>Liliopsida</taxon>
        <taxon>Poales</taxon>
        <taxon>Poaceae</taxon>
        <taxon>BOP clade</taxon>
        <taxon>Pooideae</taxon>
        <taxon>Poodae</taxon>
        <taxon>Poeae</taxon>
        <taxon>Poeae Chloroplast Group 2 (Poeae type)</taxon>
        <taxon>Loliodinae</taxon>
        <taxon>Loliinae</taxon>
        <taxon>Lolium</taxon>
    </lineage>
</organism>